<dbReference type="InterPro" id="IPR017853">
    <property type="entry name" value="GH"/>
</dbReference>
<dbReference type="SUPFAM" id="SSF74650">
    <property type="entry name" value="Galactose mutarotase-like"/>
    <property type="match status" value="1"/>
</dbReference>
<dbReference type="NCBIfam" id="NF007746">
    <property type="entry name" value="PRK10426.1"/>
    <property type="match status" value="1"/>
</dbReference>
<dbReference type="PANTHER" id="PTHR46959:SF2">
    <property type="entry name" value="SULFOQUINOVOSIDASE"/>
    <property type="match status" value="1"/>
</dbReference>
<dbReference type="SUPFAM" id="SSF51445">
    <property type="entry name" value="(Trans)glycosidases"/>
    <property type="match status" value="1"/>
</dbReference>
<dbReference type="Pfam" id="PF01055">
    <property type="entry name" value="Glyco_hydro_31_2nd"/>
    <property type="match status" value="1"/>
</dbReference>
<dbReference type="GO" id="GO:0005975">
    <property type="term" value="P:carbohydrate metabolic process"/>
    <property type="evidence" value="ECO:0007669"/>
    <property type="project" value="InterPro"/>
</dbReference>
<name>A0A814Z074_9BILA</name>
<dbReference type="EMBL" id="CAJNOT010001690">
    <property type="protein sequence ID" value="CAF1236397.1"/>
    <property type="molecule type" value="Genomic_DNA"/>
</dbReference>
<evidence type="ECO:0000256" key="1">
    <source>
        <dbReference type="ARBA" id="ARBA00007806"/>
    </source>
</evidence>
<reference evidence="5" key="1">
    <citation type="submission" date="2021-02" db="EMBL/GenBank/DDBJ databases">
        <authorList>
            <person name="Nowell W R."/>
        </authorList>
    </citation>
    <scope>NUCLEOTIDE SEQUENCE</scope>
</reference>
<keyword evidence="2" id="KW-0326">Glycosidase</keyword>
<accession>A0A814Z074</accession>
<dbReference type="Gene3D" id="3.20.20.80">
    <property type="entry name" value="Glycosidases"/>
    <property type="match status" value="1"/>
</dbReference>
<organism evidence="5 6">
    <name type="scientific">Rotaria sordida</name>
    <dbReference type="NCBI Taxonomy" id="392033"/>
    <lineage>
        <taxon>Eukaryota</taxon>
        <taxon>Metazoa</taxon>
        <taxon>Spiralia</taxon>
        <taxon>Gnathifera</taxon>
        <taxon>Rotifera</taxon>
        <taxon>Eurotatoria</taxon>
        <taxon>Bdelloidea</taxon>
        <taxon>Philodinida</taxon>
        <taxon>Philodinidae</taxon>
        <taxon>Rotaria</taxon>
    </lineage>
</organism>
<evidence type="ECO:0000259" key="4">
    <source>
        <dbReference type="Pfam" id="PF21365"/>
    </source>
</evidence>
<comment type="caution">
    <text evidence="5">The sequence shown here is derived from an EMBL/GenBank/DDBJ whole genome shotgun (WGS) entry which is preliminary data.</text>
</comment>
<evidence type="ECO:0008006" key="7">
    <source>
        <dbReference type="Google" id="ProtNLM"/>
    </source>
</evidence>
<sequence length="675" mass="78857">MEFCLQPVNSFSICLHGQPILIHRPEQPLFYVGTCQLSYNMRLGHFVIRHVIQKKISLQVQTINEINPSQVYEILFADEAKLYNLQVKFIINNNRLEIEFPSTSTSNYIRSVIEGEEIIKRNENTIDDSDQTNLWFSLEALPFDQEIVRGCGLQYSCGDLRGKILPMWVSEWYHDLLCPNDNINPNVRPSSHTTYHPQPMFHSSRGYTFCAYGSAYAQFDFSDEKFHHFHFAAIPYRLELSLNGPSPISRLYLPLPEWIYDGIILSVQGGTDVIDQKLRRMHECGTRIAGIWVQDWCGKRITSFGKRVFWNWQWNESWYPNLKEKIIEWQRDYNGCRFLAYINPYIAVDGSLFKEANEKDFLVKRFDCKNTVYMIDFGEFNGVIIDLTNPQAFEWYKKIIQTNLIDLGISGWMADFGEYLPCDVRVHANISGSLIHNLWPILWARCNYEAIRDAGKLNEVIFFMRSGYLNVQRFCSLFWTGDQSVDFSHHAGLSAGIRSCLSLSLSNVLSVHTDIGGYFSRTHGRTREVLLRWCEMATFNIVMRTHEGNRPTSNIQFDNDKICIEFFARMSRIHAYLKPYSRYVVQKAYEQQQSCIIPHTELQYFFGHDLLIAPVVESNVNKWKVSIPDGQWIHIWTNKIFEKNQYEIDAPIGQPPVFYRSTTEWKSLFQQLKDL</sequence>
<dbReference type="CDD" id="cd06594">
    <property type="entry name" value="GH31_glucosidase_YihQ"/>
    <property type="match status" value="1"/>
</dbReference>
<dbReference type="Proteomes" id="UP000663864">
    <property type="component" value="Unassembled WGS sequence"/>
</dbReference>
<dbReference type="PANTHER" id="PTHR46959">
    <property type="entry name" value="SULFOQUINOVOSIDASE"/>
    <property type="match status" value="1"/>
</dbReference>
<dbReference type="GO" id="GO:0030246">
    <property type="term" value="F:carbohydrate binding"/>
    <property type="evidence" value="ECO:0007669"/>
    <property type="project" value="InterPro"/>
</dbReference>
<evidence type="ECO:0000259" key="3">
    <source>
        <dbReference type="Pfam" id="PF01055"/>
    </source>
</evidence>
<dbReference type="GO" id="GO:0090599">
    <property type="term" value="F:alpha-glucosidase activity"/>
    <property type="evidence" value="ECO:0007669"/>
    <property type="project" value="UniProtKB-ARBA"/>
</dbReference>
<dbReference type="SUPFAM" id="SSF51011">
    <property type="entry name" value="Glycosyl hydrolase domain"/>
    <property type="match status" value="1"/>
</dbReference>
<feature type="domain" description="Glycoside hydrolase family 31 TIM barrel" evidence="3">
    <location>
        <begin position="276"/>
        <end position="559"/>
    </location>
</feature>
<dbReference type="Gene3D" id="2.60.40.1760">
    <property type="entry name" value="glycosyl hydrolase (family 31)"/>
    <property type="match status" value="1"/>
</dbReference>
<evidence type="ECO:0000313" key="6">
    <source>
        <dbReference type="Proteomes" id="UP000663864"/>
    </source>
</evidence>
<dbReference type="InterPro" id="IPR011013">
    <property type="entry name" value="Gal_mutarotase_sf_dom"/>
</dbReference>
<keyword evidence="2" id="KW-0378">Hydrolase</keyword>
<evidence type="ECO:0000256" key="2">
    <source>
        <dbReference type="RuleBase" id="RU361185"/>
    </source>
</evidence>
<comment type="similarity">
    <text evidence="1 2">Belongs to the glycosyl hydrolase 31 family.</text>
</comment>
<protein>
    <recommendedName>
        <fullName evidence="7">Alpha-glucosidase</fullName>
    </recommendedName>
</protein>
<dbReference type="AlphaFoldDB" id="A0A814Z074"/>
<dbReference type="Gene3D" id="2.60.40.1180">
    <property type="entry name" value="Golgi alpha-mannosidase II"/>
    <property type="match status" value="1"/>
</dbReference>
<dbReference type="InterPro" id="IPR048395">
    <property type="entry name" value="Glyco_hydro_31_C"/>
</dbReference>
<feature type="domain" description="Glycosyl hydrolase family 31 C-terminal" evidence="4">
    <location>
        <begin position="599"/>
        <end position="661"/>
    </location>
</feature>
<dbReference type="InterPro" id="IPR052990">
    <property type="entry name" value="Sulfoquinovosidase_GH31"/>
</dbReference>
<dbReference type="CDD" id="cd14752">
    <property type="entry name" value="GH31_N"/>
    <property type="match status" value="1"/>
</dbReference>
<gene>
    <name evidence="5" type="ORF">ZHD862_LOCUS24642</name>
</gene>
<dbReference type="InterPro" id="IPR000322">
    <property type="entry name" value="Glyco_hydro_31_TIM"/>
</dbReference>
<dbReference type="Pfam" id="PF21365">
    <property type="entry name" value="Glyco_hydro_31_3rd"/>
    <property type="match status" value="1"/>
</dbReference>
<proteinExistence type="inferred from homology"/>
<dbReference type="InterPro" id="IPR013780">
    <property type="entry name" value="Glyco_hydro_b"/>
</dbReference>
<evidence type="ECO:0000313" key="5">
    <source>
        <dbReference type="EMBL" id="CAF1236397.1"/>
    </source>
</evidence>
<dbReference type="InterPro" id="IPR044112">
    <property type="entry name" value="YihQ_TIM-like"/>
</dbReference>